<dbReference type="Proteomes" id="UP000287243">
    <property type="component" value="Chromosome"/>
</dbReference>
<evidence type="ECO:0000313" key="9">
    <source>
        <dbReference type="EMBL" id="QAT16333.1"/>
    </source>
</evidence>
<dbReference type="CDD" id="cd00730">
    <property type="entry name" value="rubredoxin"/>
    <property type="match status" value="1"/>
</dbReference>
<dbReference type="AlphaFoldDB" id="A0A410P2G7"/>
<protein>
    <recommendedName>
        <fullName evidence="6">Rubredoxin</fullName>
    </recommendedName>
</protein>
<dbReference type="InterPro" id="IPR024934">
    <property type="entry name" value="Rubredoxin-like_dom"/>
</dbReference>
<dbReference type="FunFam" id="2.20.28.10:FF:000001">
    <property type="entry name" value="Rubredoxin"/>
    <property type="match status" value="1"/>
</dbReference>
<dbReference type="PROSITE" id="PS00202">
    <property type="entry name" value="RUBREDOXIN"/>
    <property type="match status" value="1"/>
</dbReference>
<keyword evidence="2 6" id="KW-0813">Transport</keyword>
<evidence type="ECO:0000256" key="1">
    <source>
        <dbReference type="ARBA" id="ARBA00005337"/>
    </source>
</evidence>
<evidence type="ECO:0000259" key="8">
    <source>
        <dbReference type="PROSITE" id="PS50903"/>
    </source>
</evidence>
<evidence type="ECO:0000256" key="6">
    <source>
        <dbReference type="PIRNR" id="PIRNR000071"/>
    </source>
</evidence>
<feature type="binding site" evidence="7">
    <location>
        <position position="9"/>
    </location>
    <ligand>
        <name>Fe cation</name>
        <dbReference type="ChEBI" id="CHEBI:24875"/>
    </ligand>
</feature>
<comment type="cofactor">
    <cofactor evidence="6 7">
        <name>Fe(3+)</name>
        <dbReference type="ChEBI" id="CHEBI:29034"/>
    </cofactor>
    <text evidence="6 7">Binds 1 Fe(3+) ion per subunit.</text>
</comment>
<organism evidence="9 10">
    <name type="scientific">Velamenicoccus archaeovorus</name>
    <dbReference type="NCBI Taxonomy" id="1930593"/>
    <lineage>
        <taxon>Bacteria</taxon>
        <taxon>Pseudomonadati</taxon>
        <taxon>Candidatus Omnitrophota</taxon>
        <taxon>Candidatus Velamenicoccus</taxon>
    </lineage>
</organism>
<feature type="domain" description="Rubredoxin-like" evidence="8">
    <location>
        <begin position="1"/>
        <end position="52"/>
    </location>
</feature>
<dbReference type="EMBL" id="CP019384">
    <property type="protein sequence ID" value="QAT16333.1"/>
    <property type="molecule type" value="Genomic_DNA"/>
</dbReference>
<dbReference type="PANTHER" id="PTHR47627">
    <property type="entry name" value="RUBREDOXIN"/>
    <property type="match status" value="1"/>
</dbReference>
<evidence type="ECO:0000256" key="2">
    <source>
        <dbReference type="ARBA" id="ARBA00022448"/>
    </source>
</evidence>
<dbReference type="NCBIfam" id="NF045768">
    <property type="entry name" value="RubredRD"/>
    <property type="match status" value="1"/>
</dbReference>
<feature type="binding site" evidence="7">
    <location>
        <position position="6"/>
    </location>
    <ligand>
        <name>Fe cation</name>
        <dbReference type="ChEBI" id="CHEBI:24875"/>
    </ligand>
</feature>
<dbReference type="Pfam" id="PF00301">
    <property type="entry name" value="Rubredoxin"/>
    <property type="match status" value="1"/>
</dbReference>
<gene>
    <name evidence="9" type="ORF">BU251_00545</name>
</gene>
<feature type="binding site" evidence="7">
    <location>
        <position position="42"/>
    </location>
    <ligand>
        <name>Fe cation</name>
        <dbReference type="ChEBI" id="CHEBI:24875"/>
    </ligand>
</feature>
<evidence type="ECO:0000256" key="4">
    <source>
        <dbReference type="ARBA" id="ARBA00022982"/>
    </source>
</evidence>
<comment type="similarity">
    <text evidence="1 6">Belongs to the rubredoxin family.</text>
</comment>
<dbReference type="GO" id="GO:0043448">
    <property type="term" value="P:alkane catabolic process"/>
    <property type="evidence" value="ECO:0007669"/>
    <property type="project" value="TreeGrafter"/>
</dbReference>
<evidence type="ECO:0000256" key="3">
    <source>
        <dbReference type="ARBA" id="ARBA00022723"/>
    </source>
</evidence>
<dbReference type="Gene3D" id="2.20.28.10">
    <property type="match status" value="1"/>
</dbReference>
<dbReference type="SUPFAM" id="SSF57802">
    <property type="entry name" value="Rubredoxin-like"/>
    <property type="match status" value="1"/>
</dbReference>
<dbReference type="RefSeq" id="WP_128698968.1">
    <property type="nucleotide sequence ID" value="NZ_CP019384.1"/>
</dbReference>
<accession>A0A410P2G7</accession>
<name>A0A410P2G7_VELA1</name>
<dbReference type="PANTHER" id="PTHR47627:SF1">
    <property type="entry name" value="RUBREDOXIN-1-RELATED"/>
    <property type="match status" value="1"/>
</dbReference>
<keyword evidence="3 6" id="KW-0479">Metal-binding</keyword>
<dbReference type="InterPro" id="IPR018527">
    <property type="entry name" value="Rubredoxin_Fe_BS"/>
</dbReference>
<keyword evidence="10" id="KW-1185">Reference proteome</keyword>
<dbReference type="InterPro" id="IPR050526">
    <property type="entry name" value="Rubredoxin_ET"/>
</dbReference>
<reference evidence="9 10" key="1">
    <citation type="submission" date="2017-01" db="EMBL/GenBank/DDBJ databases">
        <title>First insights into the biology of 'candidatus Vampirococcus archaeovorus'.</title>
        <authorList>
            <person name="Kizina J."/>
            <person name="Jordan S."/>
            <person name="Stueber K."/>
            <person name="Reinhardt R."/>
            <person name="Harder J."/>
        </authorList>
    </citation>
    <scope>NUCLEOTIDE SEQUENCE [LARGE SCALE GENOMIC DNA]</scope>
    <source>
        <strain evidence="9 10">LiM</strain>
    </source>
</reference>
<dbReference type="KEGG" id="vai:BU251_00545"/>
<dbReference type="GO" id="GO:0009055">
    <property type="term" value="F:electron transfer activity"/>
    <property type="evidence" value="ECO:0007669"/>
    <property type="project" value="InterPro"/>
</dbReference>
<dbReference type="OrthoDB" id="9758182at2"/>
<proteinExistence type="inferred from homology"/>
<keyword evidence="5 6" id="KW-0408">Iron</keyword>
<evidence type="ECO:0000256" key="7">
    <source>
        <dbReference type="PIRSR" id="PIRSR000071-1"/>
    </source>
</evidence>
<dbReference type="PROSITE" id="PS50903">
    <property type="entry name" value="RUBREDOXIN_LIKE"/>
    <property type="match status" value="1"/>
</dbReference>
<sequence length="53" mass="5936">MEKWECTVCGYIYDPAKGDPDNGVAPGTRFEDIPDTWVCPECGVPKDNFRKLA</sequence>
<dbReference type="GO" id="GO:0005506">
    <property type="term" value="F:iron ion binding"/>
    <property type="evidence" value="ECO:0007669"/>
    <property type="project" value="InterPro"/>
</dbReference>
<dbReference type="PRINTS" id="PR00163">
    <property type="entry name" value="RUBREDOXIN"/>
</dbReference>
<keyword evidence="4 6" id="KW-0249">Electron transport</keyword>
<dbReference type="PIRSF" id="PIRSF000071">
    <property type="entry name" value="Rubredoxin"/>
    <property type="match status" value="1"/>
</dbReference>
<evidence type="ECO:0000256" key="5">
    <source>
        <dbReference type="ARBA" id="ARBA00023004"/>
    </source>
</evidence>
<feature type="binding site" evidence="7">
    <location>
        <position position="39"/>
    </location>
    <ligand>
        <name>Fe cation</name>
        <dbReference type="ChEBI" id="CHEBI:24875"/>
    </ligand>
</feature>
<dbReference type="InterPro" id="IPR024935">
    <property type="entry name" value="Rubredoxin_dom"/>
</dbReference>
<evidence type="ECO:0000313" key="10">
    <source>
        <dbReference type="Proteomes" id="UP000287243"/>
    </source>
</evidence>
<dbReference type="InterPro" id="IPR024922">
    <property type="entry name" value="Rubredoxin"/>
</dbReference>